<feature type="region of interest" description="Disordered" evidence="1">
    <location>
        <begin position="1"/>
        <end position="82"/>
    </location>
</feature>
<feature type="compositionally biased region" description="Basic residues" evidence="1">
    <location>
        <begin position="1"/>
        <end position="15"/>
    </location>
</feature>
<feature type="compositionally biased region" description="Polar residues" evidence="1">
    <location>
        <begin position="24"/>
        <end position="37"/>
    </location>
</feature>
<sequence>MKRVFSKLSGKKKSKAPSNVEMEVSNNQAQAVNSQPSDKYVESAKPEVNTTNNEPEEETATNYNQENAGVQEDAPSHDSNQRELINYDVYNRSLRYDIRDPEGQIEFRQKSWERLVGFHLENDRRCCYNNDHNLIDNYAW</sequence>
<evidence type="ECO:0000256" key="1">
    <source>
        <dbReference type="SAM" id="MobiDB-lite"/>
    </source>
</evidence>
<name>A0A067L1Q6_JATCU</name>
<gene>
    <name evidence="2" type="ORF">JCGZ_04677</name>
</gene>
<keyword evidence="3" id="KW-1185">Reference proteome</keyword>
<dbReference type="EMBL" id="KK914370">
    <property type="protein sequence ID" value="KDP38034.1"/>
    <property type="molecule type" value="Genomic_DNA"/>
</dbReference>
<organism evidence="2 3">
    <name type="scientific">Jatropha curcas</name>
    <name type="common">Barbados nut</name>
    <dbReference type="NCBI Taxonomy" id="180498"/>
    <lineage>
        <taxon>Eukaryota</taxon>
        <taxon>Viridiplantae</taxon>
        <taxon>Streptophyta</taxon>
        <taxon>Embryophyta</taxon>
        <taxon>Tracheophyta</taxon>
        <taxon>Spermatophyta</taxon>
        <taxon>Magnoliopsida</taxon>
        <taxon>eudicotyledons</taxon>
        <taxon>Gunneridae</taxon>
        <taxon>Pentapetalae</taxon>
        <taxon>rosids</taxon>
        <taxon>fabids</taxon>
        <taxon>Malpighiales</taxon>
        <taxon>Euphorbiaceae</taxon>
        <taxon>Crotonoideae</taxon>
        <taxon>Jatropheae</taxon>
        <taxon>Jatropha</taxon>
    </lineage>
</organism>
<accession>A0A067L1Q6</accession>
<protein>
    <submittedName>
        <fullName evidence="2">Uncharacterized protein</fullName>
    </submittedName>
</protein>
<proteinExistence type="predicted"/>
<dbReference type="AlphaFoldDB" id="A0A067L1Q6"/>
<reference evidence="2 3" key="1">
    <citation type="journal article" date="2014" name="PLoS ONE">
        <title>Global Analysis of Gene Expression Profiles in Physic Nut (Jatropha curcas L.) Seedlings Exposed to Salt Stress.</title>
        <authorList>
            <person name="Zhang L."/>
            <person name="Zhang C."/>
            <person name="Wu P."/>
            <person name="Chen Y."/>
            <person name="Li M."/>
            <person name="Jiang H."/>
            <person name="Wu G."/>
        </authorList>
    </citation>
    <scope>NUCLEOTIDE SEQUENCE [LARGE SCALE GENOMIC DNA]</scope>
    <source>
        <strain evidence="3">cv. GZQX0401</strain>
        <tissue evidence="2">Young leaves</tissue>
    </source>
</reference>
<evidence type="ECO:0000313" key="2">
    <source>
        <dbReference type="EMBL" id="KDP38034.1"/>
    </source>
</evidence>
<evidence type="ECO:0000313" key="3">
    <source>
        <dbReference type="Proteomes" id="UP000027138"/>
    </source>
</evidence>
<dbReference type="Proteomes" id="UP000027138">
    <property type="component" value="Unassembled WGS sequence"/>
</dbReference>